<sequence length="43" mass="4676">MSDAGVPLRHIQSISGHANLAALQRYLGVTDEQKKKAISNLPF</sequence>
<dbReference type="SUPFAM" id="SSF56349">
    <property type="entry name" value="DNA breaking-rejoining enzymes"/>
    <property type="match status" value="1"/>
</dbReference>
<reference evidence="2 3" key="1">
    <citation type="journal article" date="2011" name="Front. Microbiol.">
        <title>Two Strains of Crocosphaera watsonii with Highly Conserved Genomes are Distinguished by Strain-Specific Features.</title>
        <authorList>
            <person name="Bench S.R."/>
            <person name="Ilikchyan I.N."/>
            <person name="Tripp H.J."/>
            <person name="Zehr J.P."/>
        </authorList>
    </citation>
    <scope>NUCLEOTIDE SEQUENCE [LARGE SCALE GENOMIC DNA]</scope>
    <source>
        <strain evidence="2 3">WH 0003</strain>
    </source>
</reference>
<dbReference type="GO" id="GO:0015074">
    <property type="term" value="P:DNA integration"/>
    <property type="evidence" value="ECO:0007669"/>
    <property type="project" value="InterPro"/>
</dbReference>
<evidence type="ECO:0000313" key="2">
    <source>
        <dbReference type="EMBL" id="EHJ13969.1"/>
    </source>
</evidence>
<dbReference type="InterPro" id="IPR011010">
    <property type="entry name" value="DNA_brk_join_enz"/>
</dbReference>
<proteinExistence type="predicted"/>
<comment type="caution">
    <text evidence="2">The sequence shown here is derived from an EMBL/GenBank/DDBJ whole genome shotgun (WGS) entry which is preliminary data.</text>
</comment>
<protein>
    <submittedName>
        <fullName evidence="2">Integrase/recombinase</fullName>
    </submittedName>
</protein>
<gene>
    <name evidence="2" type="ORF">CWATWH0003_1356</name>
</gene>
<keyword evidence="1" id="KW-0233">DNA recombination</keyword>
<name>G5J1H2_CROWT</name>
<dbReference type="Proteomes" id="UP000003477">
    <property type="component" value="Unassembled WGS sequence"/>
</dbReference>
<dbReference type="GO" id="GO:0003677">
    <property type="term" value="F:DNA binding"/>
    <property type="evidence" value="ECO:0007669"/>
    <property type="project" value="InterPro"/>
</dbReference>
<evidence type="ECO:0000313" key="3">
    <source>
        <dbReference type="Proteomes" id="UP000003477"/>
    </source>
</evidence>
<accession>G5J1H2</accession>
<dbReference type="Gene3D" id="1.10.443.10">
    <property type="entry name" value="Intergrase catalytic core"/>
    <property type="match status" value="1"/>
</dbReference>
<dbReference type="InterPro" id="IPR013762">
    <property type="entry name" value="Integrase-like_cat_sf"/>
</dbReference>
<dbReference type="GO" id="GO:0006310">
    <property type="term" value="P:DNA recombination"/>
    <property type="evidence" value="ECO:0007669"/>
    <property type="project" value="UniProtKB-KW"/>
</dbReference>
<evidence type="ECO:0000256" key="1">
    <source>
        <dbReference type="ARBA" id="ARBA00023172"/>
    </source>
</evidence>
<dbReference type="AlphaFoldDB" id="G5J1H2"/>
<dbReference type="PATRIC" id="fig|423471.3.peg.1255"/>
<organism evidence="2 3">
    <name type="scientific">Crocosphaera watsonii WH 0003</name>
    <dbReference type="NCBI Taxonomy" id="423471"/>
    <lineage>
        <taxon>Bacteria</taxon>
        <taxon>Bacillati</taxon>
        <taxon>Cyanobacteriota</taxon>
        <taxon>Cyanophyceae</taxon>
        <taxon>Oscillatoriophycideae</taxon>
        <taxon>Chroococcales</taxon>
        <taxon>Aphanothecaceae</taxon>
        <taxon>Crocosphaera</taxon>
    </lineage>
</organism>
<dbReference type="EMBL" id="AESD01000213">
    <property type="protein sequence ID" value="EHJ13969.1"/>
    <property type="molecule type" value="Genomic_DNA"/>
</dbReference>